<protein>
    <submittedName>
        <fullName evidence="2">Uncharacterized protein</fullName>
    </submittedName>
</protein>
<evidence type="ECO:0000313" key="2">
    <source>
        <dbReference type="WBParaSite" id="ES5_v2.g20147.t1"/>
    </source>
</evidence>
<evidence type="ECO:0000313" key="1">
    <source>
        <dbReference type="Proteomes" id="UP000887579"/>
    </source>
</evidence>
<accession>A0AC34FS27</accession>
<reference evidence="2" key="1">
    <citation type="submission" date="2022-11" db="UniProtKB">
        <authorList>
            <consortium name="WormBaseParasite"/>
        </authorList>
    </citation>
    <scope>IDENTIFICATION</scope>
</reference>
<dbReference type="Proteomes" id="UP000887579">
    <property type="component" value="Unplaced"/>
</dbReference>
<dbReference type="WBParaSite" id="ES5_v2.g20147.t1">
    <property type="protein sequence ID" value="ES5_v2.g20147.t1"/>
    <property type="gene ID" value="ES5_v2.g20147"/>
</dbReference>
<proteinExistence type="predicted"/>
<sequence length="222" mass="24993">MHAIDIICQVIRFSPPAATYMYMNCEVQDDQHPGVRHGFAFKLNKVDFDQVKGIQPGDVVCLKRPYRAERERRASNGYNLRTTDMNVQLESWEESAVEILYSIHSGEVTKFDLLKLPRSNICVRGFVEYVPRTEVSGVYMMMIDGYENLLKIKLPQLIDVKKTDEIIVRGSLCVKGKIVFVDAVKWDVVPVPKPATPIDPPANNRSIADPPTKKVSAVGSKA</sequence>
<organism evidence="1 2">
    <name type="scientific">Panagrolaimus sp. ES5</name>
    <dbReference type="NCBI Taxonomy" id="591445"/>
    <lineage>
        <taxon>Eukaryota</taxon>
        <taxon>Metazoa</taxon>
        <taxon>Ecdysozoa</taxon>
        <taxon>Nematoda</taxon>
        <taxon>Chromadorea</taxon>
        <taxon>Rhabditida</taxon>
        <taxon>Tylenchina</taxon>
        <taxon>Panagrolaimomorpha</taxon>
        <taxon>Panagrolaimoidea</taxon>
        <taxon>Panagrolaimidae</taxon>
        <taxon>Panagrolaimus</taxon>
    </lineage>
</organism>
<name>A0AC34FS27_9BILA</name>